<evidence type="ECO:0000259" key="5">
    <source>
        <dbReference type="Pfam" id="PF00535"/>
    </source>
</evidence>
<keyword evidence="4" id="KW-1133">Transmembrane helix</keyword>
<keyword evidence="4" id="KW-0472">Membrane</keyword>
<dbReference type="PANTHER" id="PTHR43630">
    <property type="entry name" value="POLY-BETA-1,6-N-ACETYL-D-GLUCOSAMINE SYNTHASE"/>
    <property type="match status" value="1"/>
</dbReference>
<dbReference type="PANTHER" id="PTHR43630:SF1">
    <property type="entry name" value="POLY-BETA-1,6-N-ACETYL-D-GLUCOSAMINE SYNTHASE"/>
    <property type="match status" value="1"/>
</dbReference>
<feature type="transmembrane region" description="Helical" evidence="4">
    <location>
        <begin position="293"/>
        <end position="313"/>
    </location>
</feature>
<organism evidence="6">
    <name type="scientific">Thermohahella caldifontis</name>
    <dbReference type="NCBI Taxonomy" id="3142973"/>
    <lineage>
        <taxon>Bacteria</taxon>
        <taxon>Pseudomonadati</taxon>
        <taxon>Pseudomonadota</taxon>
        <taxon>Gammaproteobacteria</taxon>
        <taxon>Oceanospirillales</taxon>
        <taxon>Hahellaceae</taxon>
        <taxon>Thermohahella</taxon>
    </lineage>
</organism>
<keyword evidence="2" id="KW-0328">Glycosyltransferase</keyword>
<dbReference type="KEGG" id="tcd:AAIA72_03065"/>
<evidence type="ECO:0000313" key="6">
    <source>
        <dbReference type="EMBL" id="XDT72981.1"/>
    </source>
</evidence>
<proteinExistence type="inferred from homology"/>
<gene>
    <name evidence="6" type="ORF">AAIA72_03065</name>
</gene>
<feature type="transmembrane region" description="Helical" evidence="4">
    <location>
        <begin position="319"/>
        <end position="337"/>
    </location>
</feature>
<feature type="domain" description="Glycosyltransferase 2-like" evidence="5">
    <location>
        <begin position="45"/>
        <end position="210"/>
    </location>
</feature>
<dbReference type="RefSeq" id="WP_369601982.1">
    <property type="nucleotide sequence ID" value="NZ_CP154858.1"/>
</dbReference>
<reference evidence="6" key="1">
    <citation type="submission" date="2024-05" db="EMBL/GenBank/DDBJ databases">
        <title>Genome sequencing of novel strain.</title>
        <authorList>
            <person name="Ganbat D."/>
            <person name="Ganbat S."/>
            <person name="Lee S.-J."/>
        </authorList>
    </citation>
    <scope>NUCLEOTIDE SEQUENCE</scope>
    <source>
        <strain evidence="6">SMD15-11</strain>
    </source>
</reference>
<keyword evidence="3" id="KW-0808">Transferase</keyword>
<evidence type="ECO:0000256" key="4">
    <source>
        <dbReference type="SAM" id="Phobius"/>
    </source>
</evidence>
<dbReference type="InterPro" id="IPR001173">
    <property type="entry name" value="Glyco_trans_2-like"/>
</dbReference>
<dbReference type="InterPro" id="IPR029044">
    <property type="entry name" value="Nucleotide-diphossugar_trans"/>
</dbReference>
<dbReference type="GO" id="GO:0016757">
    <property type="term" value="F:glycosyltransferase activity"/>
    <property type="evidence" value="ECO:0007669"/>
    <property type="project" value="UniProtKB-KW"/>
</dbReference>
<feature type="transmembrane region" description="Helical" evidence="4">
    <location>
        <begin position="349"/>
        <end position="368"/>
    </location>
</feature>
<dbReference type="AlphaFoldDB" id="A0AB39UYK9"/>
<comment type="similarity">
    <text evidence="1">Belongs to the glycosyltransferase 2 family.</text>
</comment>
<sequence length="381" mass="43281">MMETLFWTSIALVVYIYAGYPLILWIWSLLNPRPVNRKAQTPSVSILISAYNEEANIGQTLKNKLELDYPKDKLEILVVSDCSTDRTNAIVEDMAARSQIPIRLVVQQTRQGKTAGLNRLVPMARGDILVFSDANSHYAPDAVRMLVRNFADPCVGYVTGKMIYVQEDGSLIGDGCSTYMRYENHLRQWETDTGSIVGVDGGIDAMRRNLYSPLRPEQLPDFVQPLKVVEQGYRVVYEPEALLEEPALNNHRDEFRMRVRVSLRALWALRDMAHMLNPLSYGLYSFKLWSHKVLRYLAFIPLAGAWLTSILLADHHPQYLAFGLLQTGFYGLALAGIRGYGESNRWVRLAAFFTLVNAACAVAFWRFIQGQKQVIWQPRSG</sequence>
<evidence type="ECO:0000256" key="1">
    <source>
        <dbReference type="ARBA" id="ARBA00006739"/>
    </source>
</evidence>
<evidence type="ECO:0000256" key="3">
    <source>
        <dbReference type="ARBA" id="ARBA00022679"/>
    </source>
</evidence>
<keyword evidence="4" id="KW-0812">Transmembrane</keyword>
<dbReference type="SUPFAM" id="SSF53448">
    <property type="entry name" value="Nucleotide-diphospho-sugar transferases"/>
    <property type="match status" value="1"/>
</dbReference>
<name>A0AB39UYK9_9GAMM</name>
<evidence type="ECO:0000256" key="2">
    <source>
        <dbReference type="ARBA" id="ARBA00022676"/>
    </source>
</evidence>
<dbReference type="Gene3D" id="3.90.550.10">
    <property type="entry name" value="Spore Coat Polysaccharide Biosynthesis Protein SpsA, Chain A"/>
    <property type="match status" value="1"/>
</dbReference>
<protein>
    <submittedName>
        <fullName evidence="6">Glycosyltransferase family 2 protein</fullName>
    </submittedName>
</protein>
<accession>A0AB39UYK9</accession>
<dbReference type="CDD" id="cd06439">
    <property type="entry name" value="CESA_like_1"/>
    <property type="match status" value="1"/>
</dbReference>
<dbReference type="EMBL" id="CP154858">
    <property type="protein sequence ID" value="XDT72981.1"/>
    <property type="molecule type" value="Genomic_DNA"/>
</dbReference>
<dbReference type="Pfam" id="PF00535">
    <property type="entry name" value="Glycos_transf_2"/>
    <property type="match status" value="1"/>
</dbReference>
<feature type="transmembrane region" description="Helical" evidence="4">
    <location>
        <begin position="6"/>
        <end position="30"/>
    </location>
</feature>